<proteinExistence type="predicted"/>
<evidence type="ECO:0000313" key="3">
    <source>
        <dbReference type="Proteomes" id="UP000286482"/>
    </source>
</evidence>
<name>A0A420EL34_9ALTE</name>
<sequence length="87" mass="9950">MQDSKTDCGQCQSPWFRQKLGRCRQCFMWSSIGVLLFSLIYIYWDTSIAVYQSAVAVISICFIGLWLAHLFVAIYLRLIKDASGLFG</sequence>
<dbReference type="Proteomes" id="UP000286482">
    <property type="component" value="Unassembled WGS sequence"/>
</dbReference>
<reference evidence="2 3" key="1">
    <citation type="submission" date="2018-09" db="EMBL/GenBank/DDBJ databases">
        <authorList>
            <person name="Wang Z."/>
        </authorList>
    </citation>
    <scope>NUCLEOTIDE SEQUENCE [LARGE SCALE GENOMIC DNA]</scope>
    <source>
        <strain evidence="2 3">ALS 81</strain>
    </source>
</reference>
<accession>A0A420EL34</accession>
<comment type="caution">
    <text evidence="2">The sequence shown here is derived from an EMBL/GenBank/DDBJ whole genome shotgun (WGS) entry which is preliminary data.</text>
</comment>
<keyword evidence="1" id="KW-0812">Transmembrane</keyword>
<dbReference type="OrthoDB" id="5589052at2"/>
<gene>
    <name evidence="2" type="ORF">DBZ36_01285</name>
</gene>
<evidence type="ECO:0000256" key="1">
    <source>
        <dbReference type="SAM" id="Phobius"/>
    </source>
</evidence>
<dbReference type="InterPro" id="IPR022072">
    <property type="entry name" value="DUF3624"/>
</dbReference>
<keyword evidence="1" id="KW-1133">Transmembrane helix</keyword>
<organism evidence="2 3">
    <name type="scientific">Alginatibacterium sediminis</name>
    <dbReference type="NCBI Taxonomy" id="2164068"/>
    <lineage>
        <taxon>Bacteria</taxon>
        <taxon>Pseudomonadati</taxon>
        <taxon>Pseudomonadota</taxon>
        <taxon>Gammaproteobacteria</taxon>
        <taxon>Alteromonadales</taxon>
        <taxon>Alteromonadaceae</taxon>
        <taxon>Alginatibacterium</taxon>
    </lineage>
</organism>
<protein>
    <submittedName>
        <fullName evidence="2">DUF3624 family protein</fullName>
    </submittedName>
</protein>
<keyword evidence="3" id="KW-1185">Reference proteome</keyword>
<feature type="transmembrane region" description="Helical" evidence="1">
    <location>
        <begin position="26"/>
        <end position="44"/>
    </location>
</feature>
<keyword evidence="1" id="KW-0472">Membrane</keyword>
<dbReference type="Pfam" id="PF12292">
    <property type="entry name" value="DUF3624"/>
    <property type="match status" value="1"/>
</dbReference>
<dbReference type="RefSeq" id="WP_120353120.1">
    <property type="nucleotide sequence ID" value="NZ_RAQO01000002.1"/>
</dbReference>
<feature type="transmembrane region" description="Helical" evidence="1">
    <location>
        <begin position="50"/>
        <end position="76"/>
    </location>
</feature>
<dbReference type="AlphaFoldDB" id="A0A420EL34"/>
<dbReference type="EMBL" id="RAQO01000002">
    <property type="protein sequence ID" value="RKF21316.1"/>
    <property type="molecule type" value="Genomic_DNA"/>
</dbReference>
<evidence type="ECO:0000313" key="2">
    <source>
        <dbReference type="EMBL" id="RKF21316.1"/>
    </source>
</evidence>